<sequence length="158" mass="17444">KFKFPKMAEDIENDDQWLYGDNPDIPASESVQQESENDHPLSDKEDDVNKPDATTDEVEPPGIDPPEDKQIENTDNAEEDKQNGEGSDKEDYEEDSDDDVNVVIGDIKTSPTYASLNIKRGGLLTSTTKGDKTLQAPQPGKFSVDEFEQVGMINGIPV</sequence>
<feature type="region of interest" description="Disordered" evidence="1">
    <location>
        <begin position="1"/>
        <end position="100"/>
    </location>
</feature>
<proteinExistence type="predicted"/>
<gene>
    <name evidence="2" type="ORF">g.15845</name>
</gene>
<protein>
    <submittedName>
        <fullName evidence="2">Uncharacterized protein</fullName>
    </submittedName>
</protein>
<feature type="compositionally biased region" description="Basic and acidic residues" evidence="1">
    <location>
        <begin position="79"/>
        <end position="89"/>
    </location>
</feature>
<feature type="non-terminal residue" evidence="2">
    <location>
        <position position="158"/>
    </location>
</feature>
<reference evidence="2" key="1">
    <citation type="journal article" date="2016" name="Gigascience">
        <title>De novo construction of an expanded transcriptome assembly for the western tarnished plant bug, Lygus hesperus.</title>
        <authorList>
            <person name="Tassone E.E."/>
            <person name="Geib S.M."/>
            <person name="Hall B."/>
            <person name="Fabrick J.A."/>
            <person name="Brent C.S."/>
            <person name="Hull J.J."/>
        </authorList>
    </citation>
    <scope>NUCLEOTIDE SEQUENCE</scope>
</reference>
<accession>A0A146LKL2</accession>
<dbReference type="AlphaFoldDB" id="A0A146LKL2"/>
<organism evidence="2">
    <name type="scientific">Lygus hesperus</name>
    <name type="common">Western plant bug</name>
    <dbReference type="NCBI Taxonomy" id="30085"/>
    <lineage>
        <taxon>Eukaryota</taxon>
        <taxon>Metazoa</taxon>
        <taxon>Ecdysozoa</taxon>
        <taxon>Arthropoda</taxon>
        <taxon>Hexapoda</taxon>
        <taxon>Insecta</taxon>
        <taxon>Pterygota</taxon>
        <taxon>Neoptera</taxon>
        <taxon>Paraneoptera</taxon>
        <taxon>Hemiptera</taxon>
        <taxon>Heteroptera</taxon>
        <taxon>Panheteroptera</taxon>
        <taxon>Cimicomorpha</taxon>
        <taxon>Miridae</taxon>
        <taxon>Mirini</taxon>
        <taxon>Lygus</taxon>
    </lineage>
</organism>
<feature type="compositionally biased region" description="Basic and acidic residues" evidence="1">
    <location>
        <begin position="36"/>
        <end position="50"/>
    </location>
</feature>
<evidence type="ECO:0000256" key="1">
    <source>
        <dbReference type="SAM" id="MobiDB-lite"/>
    </source>
</evidence>
<dbReference type="EMBL" id="GDHC01011237">
    <property type="protein sequence ID" value="JAQ07392.1"/>
    <property type="molecule type" value="Transcribed_RNA"/>
</dbReference>
<feature type="compositionally biased region" description="Acidic residues" evidence="1">
    <location>
        <begin position="90"/>
        <end position="100"/>
    </location>
</feature>
<feature type="non-terminal residue" evidence="2">
    <location>
        <position position="1"/>
    </location>
</feature>
<evidence type="ECO:0000313" key="2">
    <source>
        <dbReference type="EMBL" id="JAQ07392.1"/>
    </source>
</evidence>
<name>A0A146LKL2_LYGHE</name>